<proteinExistence type="predicted"/>
<dbReference type="STRING" id="5286.A0A0K3CKW8"/>
<dbReference type="InterPro" id="IPR036047">
    <property type="entry name" value="F-box-like_dom_sf"/>
</dbReference>
<evidence type="ECO:0000313" key="2">
    <source>
        <dbReference type="EMBL" id="PRQ73641.1"/>
    </source>
</evidence>
<reference evidence="2 4" key="2">
    <citation type="journal article" date="2018" name="Elife">
        <title>Functional genomics of lipid metabolism in the oleaginous yeast Rhodosporidium toruloides.</title>
        <authorList>
            <person name="Coradetti S.T."/>
            <person name="Pinel D."/>
            <person name="Geiselman G."/>
            <person name="Ito M."/>
            <person name="Mondo S."/>
            <person name="Reilly M.C."/>
            <person name="Cheng Y.F."/>
            <person name="Bauer S."/>
            <person name="Grigoriev I."/>
            <person name="Gladden J.M."/>
            <person name="Simmons B.A."/>
            <person name="Brem R."/>
            <person name="Arkin A.P."/>
            <person name="Skerker J.M."/>
        </authorList>
    </citation>
    <scope>NUCLEOTIDE SEQUENCE [LARGE SCALE GENOMIC DNA]</scope>
    <source>
        <strain evidence="2 4">NBRC 0880</strain>
    </source>
</reference>
<dbReference type="EMBL" id="LCTV02000007">
    <property type="protein sequence ID" value="PRQ73641.1"/>
    <property type="molecule type" value="Genomic_DNA"/>
</dbReference>
<organism evidence="1 3">
    <name type="scientific">Rhodotorula toruloides</name>
    <name type="common">Yeast</name>
    <name type="synonym">Rhodosporidium toruloides</name>
    <dbReference type="NCBI Taxonomy" id="5286"/>
    <lineage>
        <taxon>Eukaryota</taxon>
        <taxon>Fungi</taxon>
        <taxon>Dikarya</taxon>
        <taxon>Basidiomycota</taxon>
        <taxon>Pucciniomycotina</taxon>
        <taxon>Microbotryomycetes</taxon>
        <taxon>Sporidiobolales</taxon>
        <taxon>Sporidiobolaceae</taxon>
        <taxon>Rhodotorula</taxon>
    </lineage>
</organism>
<evidence type="ECO:0000313" key="3">
    <source>
        <dbReference type="Proteomes" id="UP000199069"/>
    </source>
</evidence>
<sequence>MTDAPTLLSLPPELVAAVLSFTDFPTLARSVQTCSTVHDVWKGYQNHLCRLICIRTGLADAQTAGASASLHKDPHWTEKGLSEALDPEELQTVVESQGWMDQHDELTSWKEYARYRFAIHRNWLAGRTKTRVLKPKMSQRGARFWRFKLDSKPGFVVVSGLTGGTFAFKGDGSLAWSISLPRTPYPHVELSNGFLPVNWFEDNYLFLRRDDITPANPVPTSMAVTPPDLAAMVTHAPTEHGYQLDGFGRFPACRATKLRYPTFIGSDRSASVVYYYDIPSRMPSILRLPSFISDDDADGLDEEAVRYVELDDGLLFVAGVCSITIWRLPEVVPPKEVITLPRSACIVWPPEPPQDHAALASLFPQWHYRGGRVDWTAVHHDGRSRHLVATSDDSGYSALGRVLWTTDYRRVLFSGDEDLIEQKTVVLVADETPVIQLAVENDRAVFITSHHSMGTALWLLNLRDFDDLADFSRNPPKPICLAWPLPTTFEPSRVEMTSNEIYVPVLAYFLSPDGSAQHRHIYDAHQRCRDTLPPGKMPIAWRWQKLDGQTLVDYSADVADQSELQRAWDEVMELATDPADQAGGADAFLVFSFDDAAA</sequence>
<dbReference type="Proteomes" id="UP000199069">
    <property type="component" value="Unassembled WGS sequence"/>
</dbReference>
<dbReference type="SUPFAM" id="SSF81383">
    <property type="entry name" value="F-box domain"/>
    <property type="match status" value="1"/>
</dbReference>
<dbReference type="EMBL" id="CWKI01000007">
    <property type="protein sequence ID" value="CTR07851.1"/>
    <property type="molecule type" value="Genomic_DNA"/>
</dbReference>
<dbReference type="Gene3D" id="1.20.1280.50">
    <property type="match status" value="1"/>
</dbReference>
<gene>
    <name evidence="1" type="primary">FGENESH: predicted gene_7.97</name>
    <name evidence="2" type="ORF">AAT19DRAFT_15208</name>
    <name evidence="1" type="ORF">BN2166_0037120</name>
</gene>
<dbReference type="OMA" id="MHEASEQ"/>
<keyword evidence="3" id="KW-1185">Reference proteome</keyword>
<name>A0A0K3CKW8_RHOTO</name>
<protein>
    <submittedName>
        <fullName evidence="1 2">Proteophosphoglycan ppg4</fullName>
    </submittedName>
</protein>
<accession>A0A0K3CKW8</accession>
<dbReference type="AlphaFoldDB" id="A0A0K3CKW8"/>
<dbReference type="Proteomes" id="UP000239560">
    <property type="component" value="Unassembled WGS sequence"/>
</dbReference>
<dbReference type="OrthoDB" id="550575at2759"/>
<evidence type="ECO:0000313" key="4">
    <source>
        <dbReference type="Proteomes" id="UP000239560"/>
    </source>
</evidence>
<evidence type="ECO:0000313" key="1">
    <source>
        <dbReference type="EMBL" id="CTR07851.1"/>
    </source>
</evidence>
<reference evidence="1 3" key="1">
    <citation type="submission" date="2015-07" db="EMBL/GenBank/DDBJ databases">
        <authorList>
            <person name="Cajimat M.N.B."/>
            <person name="Milazzo M.L."/>
            <person name="Fulhorst C.F."/>
        </authorList>
    </citation>
    <scope>NUCLEOTIDE SEQUENCE [LARGE SCALE GENOMIC DNA]</scope>
    <source>
        <strain evidence="1">Single colony</strain>
    </source>
</reference>